<evidence type="ECO:0000313" key="3">
    <source>
        <dbReference type="Proteomes" id="UP000298416"/>
    </source>
</evidence>
<reference evidence="2" key="2">
    <citation type="submission" date="2020-08" db="EMBL/GenBank/DDBJ databases">
        <title>Plant Genome Project.</title>
        <authorList>
            <person name="Zhang R.-G."/>
        </authorList>
    </citation>
    <scope>NUCLEOTIDE SEQUENCE</scope>
    <source>
        <strain evidence="2">Huo1</strain>
        <tissue evidence="2">Leaf</tissue>
    </source>
</reference>
<gene>
    <name evidence="2" type="ORF">SASPL_145357</name>
</gene>
<reference evidence="2" key="1">
    <citation type="submission" date="2018-01" db="EMBL/GenBank/DDBJ databases">
        <authorList>
            <person name="Mao J.F."/>
        </authorList>
    </citation>
    <scope>NUCLEOTIDE SEQUENCE</scope>
    <source>
        <strain evidence="2">Huo1</strain>
        <tissue evidence="2">Leaf</tissue>
    </source>
</reference>
<sequence length="90" mass="9820">MVRILIFTVILVHKDIAGTLATEAAEDSAQILQQMKYDAEMLNLESGATPIRNPSTVVEDARLASLISLDSILKQVKGFHLSPISPLLTF</sequence>
<comment type="caution">
    <text evidence="2">The sequence shown here is derived from an EMBL/GenBank/DDBJ whole genome shotgun (WGS) entry which is preliminary data.</text>
</comment>
<dbReference type="Proteomes" id="UP000298416">
    <property type="component" value="Unassembled WGS sequence"/>
</dbReference>
<feature type="signal peptide" evidence="1">
    <location>
        <begin position="1"/>
        <end position="21"/>
    </location>
</feature>
<evidence type="ECO:0000313" key="2">
    <source>
        <dbReference type="EMBL" id="KAG6394767.1"/>
    </source>
</evidence>
<dbReference type="EMBL" id="PNBA02000017">
    <property type="protein sequence ID" value="KAG6394767.1"/>
    <property type="molecule type" value="Genomic_DNA"/>
</dbReference>
<keyword evidence="1" id="KW-0732">Signal</keyword>
<keyword evidence="3" id="KW-1185">Reference proteome</keyword>
<protein>
    <submittedName>
        <fullName evidence="2">Uncharacterized protein</fullName>
    </submittedName>
</protein>
<proteinExistence type="predicted"/>
<dbReference type="AlphaFoldDB" id="A0A8X8Z7B3"/>
<evidence type="ECO:0000256" key="1">
    <source>
        <dbReference type="SAM" id="SignalP"/>
    </source>
</evidence>
<accession>A0A8X8Z7B3</accession>
<organism evidence="2">
    <name type="scientific">Salvia splendens</name>
    <name type="common">Scarlet sage</name>
    <dbReference type="NCBI Taxonomy" id="180675"/>
    <lineage>
        <taxon>Eukaryota</taxon>
        <taxon>Viridiplantae</taxon>
        <taxon>Streptophyta</taxon>
        <taxon>Embryophyta</taxon>
        <taxon>Tracheophyta</taxon>
        <taxon>Spermatophyta</taxon>
        <taxon>Magnoliopsida</taxon>
        <taxon>eudicotyledons</taxon>
        <taxon>Gunneridae</taxon>
        <taxon>Pentapetalae</taxon>
        <taxon>asterids</taxon>
        <taxon>lamiids</taxon>
        <taxon>Lamiales</taxon>
        <taxon>Lamiaceae</taxon>
        <taxon>Nepetoideae</taxon>
        <taxon>Mentheae</taxon>
        <taxon>Salviinae</taxon>
        <taxon>Salvia</taxon>
        <taxon>Salvia subgen. Calosphace</taxon>
        <taxon>core Calosphace</taxon>
    </lineage>
</organism>
<feature type="chain" id="PRO_5036496832" evidence="1">
    <location>
        <begin position="22"/>
        <end position="90"/>
    </location>
</feature>
<name>A0A8X8Z7B3_SALSN</name>